<name>A0A3P8IZ17_RAOTE</name>
<evidence type="ECO:0000259" key="9">
    <source>
        <dbReference type="PROSITE" id="PS50850"/>
    </source>
</evidence>
<dbReference type="InterPro" id="IPR036259">
    <property type="entry name" value="MFS_trans_sf"/>
</dbReference>
<dbReference type="KEGG" id="rtg:NCTC13098_03768"/>
<reference evidence="10 11" key="1">
    <citation type="submission" date="2018-12" db="EMBL/GenBank/DDBJ databases">
        <authorList>
            <consortium name="Pathogen Informatics"/>
        </authorList>
    </citation>
    <scope>NUCLEOTIDE SEQUENCE [LARGE SCALE GENOMIC DNA]</scope>
    <source>
        <strain evidence="10 11">NCTC13098</strain>
    </source>
</reference>
<dbReference type="InterPro" id="IPR005828">
    <property type="entry name" value="MFS_sugar_transport-like"/>
</dbReference>
<dbReference type="PANTHER" id="PTHR23511:SF34">
    <property type="entry name" value="SYNAPTIC VESICLE GLYCOPROTEIN 2"/>
    <property type="match status" value="1"/>
</dbReference>
<dbReference type="GO" id="GO:0005886">
    <property type="term" value="C:plasma membrane"/>
    <property type="evidence" value="ECO:0007669"/>
    <property type="project" value="UniProtKB-SubCell"/>
</dbReference>
<dbReference type="AlphaFoldDB" id="A0A3P8IZ17"/>
<evidence type="ECO:0000256" key="6">
    <source>
        <dbReference type="ARBA" id="ARBA00022989"/>
    </source>
</evidence>
<keyword evidence="5 8" id="KW-0812">Transmembrane</keyword>
<dbReference type="SUPFAM" id="SSF103473">
    <property type="entry name" value="MFS general substrate transporter"/>
    <property type="match status" value="1"/>
</dbReference>
<evidence type="ECO:0000256" key="1">
    <source>
        <dbReference type="ARBA" id="ARBA00004651"/>
    </source>
</evidence>
<feature type="transmembrane region" description="Helical" evidence="8">
    <location>
        <begin position="25"/>
        <end position="45"/>
    </location>
</feature>
<dbReference type="PROSITE" id="PS00217">
    <property type="entry name" value="SUGAR_TRANSPORT_2"/>
    <property type="match status" value="1"/>
</dbReference>
<dbReference type="PANTHER" id="PTHR23511">
    <property type="entry name" value="SYNAPTIC VESICLE GLYCOPROTEIN 2"/>
    <property type="match status" value="1"/>
</dbReference>
<evidence type="ECO:0000313" key="11">
    <source>
        <dbReference type="Proteomes" id="UP000274346"/>
    </source>
</evidence>
<evidence type="ECO:0000256" key="2">
    <source>
        <dbReference type="ARBA" id="ARBA00010992"/>
    </source>
</evidence>
<comment type="similarity">
    <text evidence="2">Belongs to the major facilitator superfamily. Sugar transporter (TC 2.A.1.1) family.</text>
</comment>
<gene>
    <name evidence="10" type="primary">pcaK_3</name>
    <name evidence="10" type="ORF">NCTC13098_03768</name>
</gene>
<dbReference type="Proteomes" id="UP000274346">
    <property type="component" value="Chromosome"/>
</dbReference>
<keyword evidence="7 8" id="KW-0472">Membrane</keyword>
<dbReference type="EMBL" id="LR131271">
    <property type="protein sequence ID" value="VDR27399.1"/>
    <property type="molecule type" value="Genomic_DNA"/>
</dbReference>
<keyword evidence="3" id="KW-0813">Transport</keyword>
<feature type="transmembrane region" description="Helical" evidence="8">
    <location>
        <begin position="89"/>
        <end position="107"/>
    </location>
</feature>
<dbReference type="GO" id="GO:0022857">
    <property type="term" value="F:transmembrane transporter activity"/>
    <property type="evidence" value="ECO:0007669"/>
    <property type="project" value="InterPro"/>
</dbReference>
<evidence type="ECO:0000256" key="4">
    <source>
        <dbReference type="ARBA" id="ARBA00022475"/>
    </source>
</evidence>
<dbReference type="InterPro" id="IPR005829">
    <property type="entry name" value="Sugar_transporter_CS"/>
</dbReference>
<keyword evidence="4" id="KW-1003">Cell membrane</keyword>
<protein>
    <submittedName>
        <fullName evidence="10">4-hydroxybenzoate transporter PcaK</fullName>
    </submittedName>
</protein>
<keyword evidence="6 8" id="KW-1133">Transmembrane helix</keyword>
<evidence type="ECO:0000256" key="8">
    <source>
        <dbReference type="SAM" id="Phobius"/>
    </source>
</evidence>
<feature type="transmembrane region" description="Helical" evidence="8">
    <location>
        <begin position="57"/>
        <end position="77"/>
    </location>
</feature>
<sequence>MFALAWYGIFSLLMAFQSSAEGVIFFRFLVGIGLGIELVTIDTYLSEWVPTHLRNKAFAFAFFIQFLSVPAVALMSWMLVPITLFGLSGWRWVIIFGALCSLVIWVIRKKLPESARWLEVKGRNDDAHAVMCEMEQRCGIAPSPQHRTEAGTAKTQTGTFKEIWAPEYRKRTIMLMVMNFFQAIGFFWLRQLAASAAVGPGREHHPQPAVRLFHYPRLSDWLPVLHPLCSPLREQMADRALRTDDGGVRHPFRPAE</sequence>
<evidence type="ECO:0000256" key="7">
    <source>
        <dbReference type="ARBA" id="ARBA00023136"/>
    </source>
</evidence>
<evidence type="ECO:0000313" key="10">
    <source>
        <dbReference type="EMBL" id="VDR27399.1"/>
    </source>
</evidence>
<dbReference type="Gene3D" id="1.20.1250.20">
    <property type="entry name" value="MFS general substrate transporter like domains"/>
    <property type="match status" value="1"/>
</dbReference>
<dbReference type="InterPro" id="IPR020846">
    <property type="entry name" value="MFS_dom"/>
</dbReference>
<comment type="subcellular location">
    <subcellularLocation>
        <location evidence="1">Cell membrane</location>
        <topology evidence="1">Multi-pass membrane protein</topology>
    </subcellularLocation>
</comment>
<accession>A0A3P8IZ17</accession>
<dbReference type="PROSITE" id="PS50850">
    <property type="entry name" value="MFS"/>
    <property type="match status" value="1"/>
</dbReference>
<proteinExistence type="inferred from homology"/>
<dbReference type="Pfam" id="PF00083">
    <property type="entry name" value="Sugar_tr"/>
    <property type="match status" value="1"/>
</dbReference>
<organism evidence="10 11">
    <name type="scientific">Raoultella terrigena</name>
    <name type="common">Klebsiella terrigena</name>
    <dbReference type="NCBI Taxonomy" id="577"/>
    <lineage>
        <taxon>Bacteria</taxon>
        <taxon>Pseudomonadati</taxon>
        <taxon>Pseudomonadota</taxon>
        <taxon>Gammaproteobacteria</taxon>
        <taxon>Enterobacterales</taxon>
        <taxon>Enterobacteriaceae</taxon>
        <taxon>Klebsiella/Raoultella group</taxon>
        <taxon>Raoultella</taxon>
    </lineage>
</organism>
<feature type="domain" description="Major facilitator superfamily (MFS) profile" evidence="9">
    <location>
        <begin position="1"/>
        <end position="256"/>
    </location>
</feature>
<evidence type="ECO:0000256" key="5">
    <source>
        <dbReference type="ARBA" id="ARBA00022692"/>
    </source>
</evidence>
<evidence type="ECO:0000256" key="3">
    <source>
        <dbReference type="ARBA" id="ARBA00022448"/>
    </source>
</evidence>